<feature type="transmembrane region" description="Helical" evidence="5">
    <location>
        <begin position="93"/>
        <end position="115"/>
    </location>
</feature>
<protein>
    <submittedName>
        <fullName evidence="7">Sulfate permease, SulP family</fullName>
    </submittedName>
</protein>
<evidence type="ECO:0000256" key="5">
    <source>
        <dbReference type="SAM" id="Phobius"/>
    </source>
</evidence>
<evidence type="ECO:0000313" key="7">
    <source>
        <dbReference type="EMBL" id="SHH81166.1"/>
    </source>
</evidence>
<keyword evidence="4 5" id="KW-0472">Membrane</keyword>
<feature type="transmembrane region" description="Helical" evidence="5">
    <location>
        <begin position="121"/>
        <end position="143"/>
    </location>
</feature>
<proteinExistence type="predicted"/>
<dbReference type="PROSITE" id="PS50801">
    <property type="entry name" value="STAS"/>
    <property type="match status" value="1"/>
</dbReference>
<dbReference type="AlphaFoldDB" id="A0A1M5W0W7"/>
<organism evidence="7 8">
    <name type="scientific">Clostridium collagenovorans DSM 3089</name>
    <dbReference type="NCBI Taxonomy" id="1121306"/>
    <lineage>
        <taxon>Bacteria</taxon>
        <taxon>Bacillati</taxon>
        <taxon>Bacillota</taxon>
        <taxon>Clostridia</taxon>
        <taxon>Eubacteriales</taxon>
        <taxon>Clostridiaceae</taxon>
        <taxon>Clostridium</taxon>
    </lineage>
</organism>
<dbReference type="GO" id="GO:0055085">
    <property type="term" value="P:transmembrane transport"/>
    <property type="evidence" value="ECO:0007669"/>
    <property type="project" value="InterPro"/>
</dbReference>
<dbReference type="STRING" id="1121306.SAMN02745196_01479"/>
<evidence type="ECO:0000259" key="6">
    <source>
        <dbReference type="PROSITE" id="PS50801"/>
    </source>
</evidence>
<evidence type="ECO:0000256" key="3">
    <source>
        <dbReference type="ARBA" id="ARBA00022989"/>
    </source>
</evidence>
<dbReference type="InterPro" id="IPR036513">
    <property type="entry name" value="STAS_dom_sf"/>
</dbReference>
<feature type="transmembrane region" description="Helical" evidence="5">
    <location>
        <begin position="291"/>
        <end position="309"/>
    </location>
</feature>
<evidence type="ECO:0000256" key="4">
    <source>
        <dbReference type="ARBA" id="ARBA00023136"/>
    </source>
</evidence>
<dbReference type="InterPro" id="IPR011547">
    <property type="entry name" value="SLC26A/SulP_dom"/>
</dbReference>
<feature type="transmembrane region" description="Helical" evidence="5">
    <location>
        <begin position="26"/>
        <end position="49"/>
    </location>
</feature>
<dbReference type="Pfam" id="PF01740">
    <property type="entry name" value="STAS"/>
    <property type="match status" value="1"/>
</dbReference>
<feature type="transmembrane region" description="Helical" evidence="5">
    <location>
        <begin position="249"/>
        <end position="271"/>
    </location>
</feature>
<feature type="transmembrane region" description="Helical" evidence="5">
    <location>
        <begin position="198"/>
        <end position="216"/>
    </location>
</feature>
<feature type="transmembrane region" description="Helical" evidence="5">
    <location>
        <begin position="345"/>
        <end position="363"/>
    </location>
</feature>
<keyword evidence="2 5" id="KW-0812">Transmembrane</keyword>
<sequence length="548" mass="58931">METPKLIDIFNKKEGGFSKEQVIKDIIAGIIVAIIALPLSVALGISSGVTPDKGLITAIIAGFIISAIGGSRVQIGGPTGAFVVIVYGIIEQYGFEGLVISTIMAGIILIIFGLLKFGSLIKYICYPITVGFTAGIGVTLFATQIKDFLGLNIDKVPSEFIPKISAYINNIGTINWIAFLLGVISIAIIVLWPKVNKTIPGSLVALIIVTVGTVIFKLDVPTIGSQFGEISSSIPKISIPNIDFATIKVLFKPAFTIAVLAGIESLLSAVVSDAMIEDKHNSNMELIAQGVANIATGLFGGIPATGAIARTAANVKNGGRTPIAGIVHAITLLLIMKVFMPLAKFIPLAVLAAILMVVSYNMCEFKAFKELLRANKSDIAILIVTFLLTVIFDLVVAIEIGVVISVVLFMRQMAVSTEVHKSHGAEHLEDSVRKIGEKILVYDLKGPLFFGSVDTLSDKLSDIKDNTKVVILRMRHSKVIDATGYDTIYKLQESLKKQGVILIFSEMHIDVKELMERRGFVDKLGERAFCNDFDKALSVGLEKVSELI</sequence>
<dbReference type="OrthoDB" id="9771198at2"/>
<dbReference type="EMBL" id="FQXP01000005">
    <property type="protein sequence ID" value="SHH81166.1"/>
    <property type="molecule type" value="Genomic_DNA"/>
</dbReference>
<gene>
    <name evidence="7" type="ORF">SAMN02745196_01479</name>
</gene>
<dbReference type="InterPro" id="IPR002645">
    <property type="entry name" value="STAS_dom"/>
</dbReference>
<dbReference type="Pfam" id="PF00916">
    <property type="entry name" value="Sulfate_transp"/>
    <property type="match status" value="1"/>
</dbReference>
<dbReference type="CDD" id="cd07042">
    <property type="entry name" value="STAS_SulP_like_sulfate_transporter"/>
    <property type="match status" value="1"/>
</dbReference>
<feature type="domain" description="STAS" evidence="6">
    <location>
        <begin position="437"/>
        <end position="540"/>
    </location>
</feature>
<reference evidence="7 8" key="1">
    <citation type="submission" date="2016-11" db="EMBL/GenBank/DDBJ databases">
        <authorList>
            <person name="Jaros S."/>
            <person name="Januszkiewicz K."/>
            <person name="Wedrychowicz H."/>
        </authorList>
    </citation>
    <scope>NUCLEOTIDE SEQUENCE [LARGE SCALE GENOMIC DNA]</scope>
    <source>
        <strain evidence="7 8">DSM 3089</strain>
    </source>
</reference>
<dbReference type="Gene3D" id="3.30.750.24">
    <property type="entry name" value="STAS domain"/>
    <property type="match status" value="1"/>
</dbReference>
<evidence type="ECO:0000256" key="2">
    <source>
        <dbReference type="ARBA" id="ARBA00022692"/>
    </source>
</evidence>
<accession>A0A1M5W0W7</accession>
<feature type="transmembrane region" description="Helical" evidence="5">
    <location>
        <begin position="164"/>
        <end position="192"/>
    </location>
</feature>
<feature type="transmembrane region" description="Helical" evidence="5">
    <location>
        <begin position="55"/>
        <end position="73"/>
    </location>
</feature>
<dbReference type="PANTHER" id="PTHR11814">
    <property type="entry name" value="SULFATE TRANSPORTER"/>
    <property type="match status" value="1"/>
</dbReference>
<dbReference type="Proteomes" id="UP000184526">
    <property type="component" value="Unassembled WGS sequence"/>
</dbReference>
<keyword evidence="3 5" id="KW-1133">Transmembrane helix</keyword>
<dbReference type="InterPro" id="IPR001902">
    <property type="entry name" value="SLC26A/SulP_fam"/>
</dbReference>
<evidence type="ECO:0000256" key="1">
    <source>
        <dbReference type="ARBA" id="ARBA00004141"/>
    </source>
</evidence>
<dbReference type="GO" id="GO:0016020">
    <property type="term" value="C:membrane"/>
    <property type="evidence" value="ECO:0007669"/>
    <property type="project" value="UniProtKB-SubCell"/>
</dbReference>
<feature type="transmembrane region" description="Helical" evidence="5">
    <location>
        <begin position="379"/>
        <end position="410"/>
    </location>
</feature>
<dbReference type="SUPFAM" id="SSF52091">
    <property type="entry name" value="SpoIIaa-like"/>
    <property type="match status" value="1"/>
</dbReference>
<evidence type="ECO:0000313" key="8">
    <source>
        <dbReference type="Proteomes" id="UP000184526"/>
    </source>
</evidence>
<name>A0A1M5W0W7_9CLOT</name>
<keyword evidence="8" id="KW-1185">Reference proteome</keyword>
<dbReference type="RefSeq" id="WP_072831387.1">
    <property type="nucleotide sequence ID" value="NZ_FQXP01000005.1"/>
</dbReference>
<comment type="subcellular location">
    <subcellularLocation>
        <location evidence="1">Membrane</location>
        <topology evidence="1">Multi-pass membrane protein</topology>
    </subcellularLocation>
</comment>